<reference evidence="2 3" key="1">
    <citation type="submission" date="2015-07" db="EMBL/GenBank/DDBJ databases">
        <title>Comparative genomics of the Sigatoka disease complex on banana suggests a link between parallel evolutionary changes in Pseudocercospora fijiensis and Pseudocercospora eumusae and increased virulence on the banana host.</title>
        <authorList>
            <person name="Chang T.-C."/>
            <person name="Salvucci A."/>
            <person name="Crous P.W."/>
            <person name="Stergiopoulos I."/>
        </authorList>
    </citation>
    <scope>NUCLEOTIDE SEQUENCE [LARGE SCALE GENOMIC DNA]</scope>
    <source>
        <strain evidence="2 3">CBS 114824</strain>
    </source>
</reference>
<keyword evidence="1" id="KW-0812">Transmembrane</keyword>
<dbReference type="Proteomes" id="UP000070133">
    <property type="component" value="Unassembled WGS sequence"/>
</dbReference>
<evidence type="ECO:0000313" key="3">
    <source>
        <dbReference type="Proteomes" id="UP000070133"/>
    </source>
</evidence>
<keyword evidence="3" id="KW-1185">Reference proteome</keyword>
<accession>A0A139H5T9</accession>
<name>A0A139H5T9_9PEZI</name>
<dbReference type="AlphaFoldDB" id="A0A139H5T9"/>
<gene>
    <name evidence="2" type="ORF">AC578_7632</name>
</gene>
<evidence type="ECO:0000313" key="2">
    <source>
        <dbReference type="EMBL" id="KXS97840.1"/>
    </source>
</evidence>
<feature type="transmembrane region" description="Helical" evidence="1">
    <location>
        <begin position="12"/>
        <end position="32"/>
    </location>
</feature>
<dbReference type="EMBL" id="LFZN01000131">
    <property type="protein sequence ID" value="KXS97840.1"/>
    <property type="molecule type" value="Genomic_DNA"/>
</dbReference>
<protein>
    <submittedName>
        <fullName evidence="2">Uncharacterized protein</fullName>
    </submittedName>
</protein>
<proteinExistence type="predicted"/>
<keyword evidence="1" id="KW-1133">Transmembrane helix</keyword>
<organism evidence="2 3">
    <name type="scientific">Pseudocercospora eumusae</name>
    <dbReference type="NCBI Taxonomy" id="321146"/>
    <lineage>
        <taxon>Eukaryota</taxon>
        <taxon>Fungi</taxon>
        <taxon>Dikarya</taxon>
        <taxon>Ascomycota</taxon>
        <taxon>Pezizomycotina</taxon>
        <taxon>Dothideomycetes</taxon>
        <taxon>Dothideomycetidae</taxon>
        <taxon>Mycosphaerellales</taxon>
        <taxon>Mycosphaerellaceae</taxon>
        <taxon>Pseudocercospora</taxon>
    </lineage>
</organism>
<keyword evidence="1" id="KW-0472">Membrane</keyword>
<comment type="caution">
    <text evidence="2">The sequence shown here is derived from an EMBL/GenBank/DDBJ whole genome shotgun (WGS) entry which is preliminary data.</text>
</comment>
<evidence type="ECO:0000256" key="1">
    <source>
        <dbReference type="SAM" id="Phobius"/>
    </source>
</evidence>
<sequence>MDTFQPFQPLPSFAWFAELPFLAFVILILVPAPKPASCLLLHSAFSVRNGSIRAARKNVVKMESPLPNNRQSQLSICPRWVFYLRFLPYFSRQLLPTQQLLLSPTHRHHNANAAKSMCSYTASHPPTPS</sequence>